<organism evidence="3 4">
    <name type="scientific">Brevundimonas kwangchunensis</name>
    <dbReference type="NCBI Taxonomy" id="322163"/>
    <lineage>
        <taxon>Bacteria</taxon>
        <taxon>Pseudomonadati</taxon>
        <taxon>Pseudomonadota</taxon>
        <taxon>Alphaproteobacteria</taxon>
        <taxon>Caulobacterales</taxon>
        <taxon>Caulobacteraceae</taxon>
        <taxon>Brevundimonas</taxon>
    </lineage>
</organism>
<accession>A0ABN1GVR1</accession>
<protein>
    <recommendedName>
        <fullName evidence="5">Thioesterase family protein</fullName>
    </recommendedName>
</protein>
<gene>
    <name evidence="3" type="ORF">GCM10009422_16070</name>
</gene>
<dbReference type="Pfam" id="PF20789">
    <property type="entry name" value="4HBT_3C"/>
    <property type="match status" value="1"/>
</dbReference>
<reference evidence="3 4" key="1">
    <citation type="journal article" date="2019" name="Int. J. Syst. Evol. Microbiol.">
        <title>The Global Catalogue of Microorganisms (GCM) 10K type strain sequencing project: providing services to taxonomists for standard genome sequencing and annotation.</title>
        <authorList>
            <consortium name="The Broad Institute Genomics Platform"/>
            <consortium name="The Broad Institute Genome Sequencing Center for Infectious Disease"/>
            <person name="Wu L."/>
            <person name="Ma J."/>
        </authorList>
    </citation>
    <scope>NUCLEOTIDE SEQUENCE [LARGE SCALE GENOMIC DNA]</scope>
    <source>
        <strain evidence="3 4">JCM 12928</strain>
    </source>
</reference>
<feature type="domain" description="Acyl-CoA thioesterase-like C-terminal" evidence="2">
    <location>
        <begin position="138"/>
        <end position="270"/>
    </location>
</feature>
<dbReference type="InterPro" id="IPR029069">
    <property type="entry name" value="HotDog_dom_sf"/>
</dbReference>
<dbReference type="SUPFAM" id="SSF54637">
    <property type="entry name" value="Thioesterase/thiol ester dehydrase-isomerase"/>
    <property type="match status" value="2"/>
</dbReference>
<name>A0ABN1GVR1_9CAUL</name>
<dbReference type="InterPro" id="IPR049449">
    <property type="entry name" value="TesB_ACOT8-like_N"/>
</dbReference>
<dbReference type="InterPro" id="IPR049450">
    <property type="entry name" value="ACOT8-like_C"/>
</dbReference>
<evidence type="ECO:0000313" key="3">
    <source>
        <dbReference type="EMBL" id="GAA0621098.1"/>
    </source>
</evidence>
<dbReference type="Gene3D" id="2.40.160.210">
    <property type="entry name" value="Acyl-CoA thioesterase, double hotdog domain"/>
    <property type="match status" value="1"/>
</dbReference>
<dbReference type="EMBL" id="BAAAGA010000003">
    <property type="protein sequence ID" value="GAA0621098.1"/>
    <property type="molecule type" value="Genomic_DNA"/>
</dbReference>
<evidence type="ECO:0008006" key="5">
    <source>
        <dbReference type="Google" id="ProtNLM"/>
    </source>
</evidence>
<keyword evidence="4" id="KW-1185">Reference proteome</keyword>
<evidence type="ECO:0000259" key="1">
    <source>
        <dbReference type="Pfam" id="PF13622"/>
    </source>
</evidence>
<feature type="domain" description="Acyl-CoA thioesterase-like N-terminal HotDog" evidence="1">
    <location>
        <begin position="33"/>
        <end position="116"/>
    </location>
</feature>
<dbReference type="Proteomes" id="UP001501352">
    <property type="component" value="Unassembled WGS sequence"/>
</dbReference>
<comment type="caution">
    <text evidence="3">The sequence shown here is derived from an EMBL/GenBank/DDBJ whole genome shotgun (WGS) entry which is preliminary data.</text>
</comment>
<dbReference type="Pfam" id="PF13622">
    <property type="entry name" value="4HBT_3"/>
    <property type="match status" value="1"/>
</dbReference>
<sequence length="282" mass="30363">MNVQTLDEALILTPDGEGGLIAPLTGTFSNAPMAWPAERGAPFGGLMAALAAKAARETVGSTKPLRTVATQFLVGSRFEPLTLTGELLRGGRSAEYVSVRAGQGERLTMSGLVTFGAPGAGPELRAASITPPPLADQPLTPMGGEDFAPHFLRYVEQRFVGGIKLFGRNDEDRMGVWMRTTDGKPLDEARLAFLLDATFPVYWTMLPAPPAVSATADLRYDFFGPIPEDAAPDGWTYFEFVSRDSHGGWTVEDATAWAQDGRPLAVGRQLRKVLASRAPRER</sequence>
<dbReference type="InterPro" id="IPR042171">
    <property type="entry name" value="Acyl-CoA_hotdog"/>
</dbReference>
<proteinExistence type="predicted"/>
<evidence type="ECO:0000313" key="4">
    <source>
        <dbReference type="Proteomes" id="UP001501352"/>
    </source>
</evidence>
<dbReference type="RefSeq" id="WP_343792519.1">
    <property type="nucleotide sequence ID" value="NZ_BAAAGA010000003.1"/>
</dbReference>
<evidence type="ECO:0000259" key="2">
    <source>
        <dbReference type="Pfam" id="PF20789"/>
    </source>
</evidence>